<proteinExistence type="predicted"/>
<dbReference type="EMBL" id="JAPWTJ010002060">
    <property type="protein sequence ID" value="KAJ8968112.1"/>
    <property type="molecule type" value="Genomic_DNA"/>
</dbReference>
<keyword evidence="2" id="KW-1185">Reference proteome</keyword>
<protein>
    <submittedName>
        <fullName evidence="1">Uncharacterized protein</fullName>
    </submittedName>
</protein>
<organism evidence="1 2">
    <name type="scientific">Molorchus minor</name>
    <dbReference type="NCBI Taxonomy" id="1323400"/>
    <lineage>
        <taxon>Eukaryota</taxon>
        <taxon>Metazoa</taxon>
        <taxon>Ecdysozoa</taxon>
        <taxon>Arthropoda</taxon>
        <taxon>Hexapoda</taxon>
        <taxon>Insecta</taxon>
        <taxon>Pterygota</taxon>
        <taxon>Neoptera</taxon>
        <taxon>Endopterygota</taxon>
        <taxon>Coleoptera</taxon>
        <taxon>Polyphaga</taxon>
        <taxon>Cucujiformia</taxon>
        <taxon>Chrysomeloidea</taxon>
        <taxon>Cerambycidae</taxon>
        <taxon>Lamiinae</taxon>
        <taxon>Monochamini</taxon>
        <taxon>Molorchus</taxon>
    </lineage>
</organism>
<dbReference type="Proteomes" id="UP001162164">
    <property type="component" value="Unassembled WGS sequence"/>
</dbReference>
<name>A0ABQ9IXU8_9CUCU</name>
<evidence type="ECO:0000313" key="2">
    <source>
        <dbReference type="Proteomes" id="UP001162164"/>
    </source>
</evidence>
<accession>A0ABQ9IXU8</accession>
<sequence>MPTKCLIGYGAPVRARLPFQTRSTTRSVMWLPTCQCGWFEWFVTICIGTEYGILRKINTTDLGTYAYPRIYYAYFSQNERFVCIAFGRYELEEMLK</sequence>
<evidence type="ECO:0000313" key="1">
    <source>
        <dbReference type="EMBL" id="KAJ8968112.1"/>
    </source>
</evidence>
<comment type="caution">
    <text evidence="1">The sequence shown here is derived from an EMBL/GenBank/DDBJ whole genome shotgun (WGS) entry which is preliminary data.</text>
</comment>
<reference evidence="1" key="1">
    <citation type="journal article" date="2023" name="Insect Mol. Biol.">
        <title>Genome sequencing provides insights into the evolution of gene families encoding plant cell wall-degrading enzymes in longhorned beetles.</title>
        <authorList>
            <person name="Shin N.R."/>
            <person name="Okamura Y."/>
            <person name="Kirsch R."/>
            <person name="Pauchet Y."/>
        </authorList>
    </citation>
    <scope>NUCLEOTIDE SEQUENCE</scope>
    <source>
        <strain evidence="1">MMC_N1</strain>
    </source>
</reference>
<gene>
    <name evidence="1" type="ORF">NQ317_002437</name>
</gene>